<feature type="transmembrane region" description="Helical" evidence="7">
    <location>
        <begin position="125"/>
        <end position="143"/>
    </location>
</feature>
<feature type="transmembrane region" description="Helical" evidence="7">
    <location>
        <begin position="149"/>
        <end position="171"/>
    </location>
</feature>
<feature type="transmembrane region" description="Helical" evidence="7">
    <location>
        <begin position="258"/>
        <end position="281"/>
    </location>
</feature>
<dbReference type="Gene3D" id="1.20.1250.20">
    <property type="entry name" value="MFS general substrate transporter like domains"/>
    <property type="match status" value="2"/>
</dbReference>
<feature type="transmembrane region" description="Helical" evidence="7">
    <location>
        <begin position="217"/>
        <end position="238"/>
    </location>
</feature>
<feature type="transmembrane region" description="Helical" evidence="7">
    <location>
        <begin position="293"/>
        <end position="312"/>
    </location>
</feature>
<accession>A0A371C057</accession>
<comment type="subcellular location">
    <subcellularLocation>
        <location evidence="1">Membrane</location>
        <topology evidence="1">Multi-pass membrane protein</topology>
    </subcellularLocation>
</comment>
<evidence type="ECO:0000256" key="6">
    <source>
        <dbReference type="SAM" id="MobiDB-lite"/>
    </source>
</evidence>
<evidence type="ECO:0000313" key="8">
    <source>
        <dbReference type="EMBL" id="RDW23726.1"/>
    </source>
</evidence>
<dbReference type="InterPro" id="IPR036259">
    <property type="entry name" value="MFS_trans_sf"/>
</dbReference>
<dbReference type="PANTHER" id="PTHR23501:SF87">
    <property type="entry name" value="SIDEROPHORE IRON TRANSPORTER 2"/>
    <property type="match status" value="1"/>
</dbReference>
<evidence type="ECO:0000256" key="7">
    <source>
        <dbReference type="SAM" id="Phobius"/>
    </source>
</evidence>
<feature type="transmembrane region" description="Helical" evidence="7">
    <location>
        <begin position="332"/>
        <end position="353"/>
    </location>
</feature>
<name>A0A371C057_YARLL</name>
<evidence type="ECO:0000256" key="2">
    <source>
        <dbReference type="ARBA" id="ARBA00008335"/>
    </source>
</evidence>
<dbReference type="EMBL" id="KZ857343">
    <property type="protein sequence ID" value="RDW23726.1"/>
    <property type="molecule type" value="Genomic_DNA"/>
</dbReference>
<comment type="similarity">
    <text evidence="2">Belongs to the major facilitator superfamily.</text>
</comment>
<reference evidence="8 9" key="1">
    <citation type="submission" date="2018-07" db="EMBL/GenBank/DDBJ databases">
        <title>Draft Genome Assemblies for Five Robust Yarrowia lipolytica Strains Exhibiting High Lipid Production and Pentose Sugar Utilization and Sugar Alcohol Secretion from Undetoxified Lignocellulosic Biomass Hydrolysates.</title>
        <authorList>
            <consortium name="DOE Joint Genome Institute"/>
            <person name="Walker C."/>
            <person name="Ryu S."/>
            <person name="Na H."/>
            <person name="Zane M."/>
            <person name="LaButti K."/>
            <person name="Lipzen A."/>
            <person name="Haridas S."/>
            <person name="Barry K."/>
            <person name="Grigoriev I.V."/>
            <person name="Quarterman J."/>
            <person name="Slininger P."/>
            <person name="Dien B."/>
            <person name="Trinh C.T."/>
        </authorList>
    </citation>
    <scope>NUCLEOTIDE SEQUENCE [LARGE SCALE GENOMIC DNA]</scope>
    <source>
        <strain evidence="8 9">YB392</strain>
    </source>
</reference>
<feature type="transmembrane region" description="Helical" evidence="7">
    <location>
        <begin position="539"/>
        <end position="560"/>
    </location>
</feature>
<proteinExistence type="inferred from homology"/>
<feature type="transmembrane region" description="Helical" evidence="7">
    <location>
        <begin position="464"/>
        <end position="485"/>
    </location>
</feature>
<evidence type="ECO:0000256" key="1">
    <source>
        <dbReference type="ARBA" id="ARBA00004141"/>
    </source>
</evidence>
<dbReference type="Proteomes" id="UP000256601">
    <property type="component" value="Unassembled WGS sequence"/>
</dbReference>
<dbReference type="AlphaFoldDB" id="A0A371C057"/>
<organism evidence="8 9">
    <name type="scientific">Yarrowia lipolytica</name>
    <name type="common">Candida lipolytica</name>
    <dbReference type="NCBI Taxonomy" id="4952"/>
    <lineage>
        <taxon>Eukaryota</taxon>
        <taxon>Fungi</taxon>
        <taxon>Dikarya</taxon>
        <taxon>Ascomycota</taxon>
        <taxon>Saccharomycotina</taxon>
        <taxon>Dipodascomycetes</taxon>
        <taxon>Dipodascales</taxon>
        <taxon>Dipodascales incertae sedis</taxon>
        <taxon>Yarrowia</taxon>
    </lineage>
</organism>
<keyword evidence="3 7" id="KW-0812">Transmembrane</keyword>
<dbReference type="PANTHER" id="PTHR23501">
    <property type="entry name" value="MAJOR FACILITATOR SUPERFAMILY"/>
    <property type="match status" value="1"/>
</dbReference>
<keyword evidence="5 7" id="KW-0472">Membrane</keyword>
<keyword evidence="4 7" id="KW-1133">Transmembrane helix</keyword>
<dbReference type="GO" id="GO:0005886">
    <property type="term" value="C:plasma membrane"/>
    <property type="evidence" value="ECO:0007669"/>
    <property type="project" value="TreeGrafter"/>
</dbReference>
<dbReference type="VEuPathDB" id="FungiDB:YALI1_C23217g"/>
<evidence type="ECO:0000256" key="5">
    <source>
        <dbReference type="ARBA" id="ARBA00023136"/>
    </source>
</evidence>
<protein>
    <submittedName>
        <fullName evidence="8">Major facilitator superfamily domain-containing protein</fullName>
    </submittedName>
</protein>
<feature type="transmembrane region" description="Helical" evidence="7">
    <location>
        <begin position="89"/>
        <end position="113"/>
    </location>
</feature>
<evidence type="ECO:0000256" key="3">
    <source>
        <dbReference type="ARBA" id="ARBA00022692"/>
    </source>
</evidence>
<feature type="transmembrane region" description="Helical" evidence="7">
    <location>
        <begin position="192"/>
        <end position="211"/>
    </location>
</feature>
<evidence type="ECO:0000256" key="4">
    <source>
        <dbReference type="ARBA" id="ARBA00022989"/>
    </source>
</evidence>
<sequence>MEKIGHKQKIWGERLEKLICFHPWVRAVFFSKAQIKHYPKRGSSTNAKERGWTRPIIIVGWIFVYLYAASKELAEKVHPTMAPLATSHFAGLSLLSSKAVVQSSIFIVTRPAFAKVCDHIGRLEGWVIVVLCHLVGSVLFASAPNTGCYFAGIVFWEVATVGGHMMTELYASDTSTINTRIIFSSFIQSPNIWGPYAAAPIVGAILDVATWRWGYGMFAIVIPVCSLGVLFLFSVMRVKEFRLGARGDFYTPGGFKRFLLSFDIVGLVMLCAGTILLFFPITLAEGTDKWSRPGFIAMLTIGSFLLAAFPLWEIYGAQSPLISWKLFRNRAMICSCTILFFSSMSNKLSVPYYTSWLLVVRGYSPKATTNINSAVTVANNAFGILFAAPYLLWSGKPKHMMVLGTCLYLVGTGLTYRFRRQHSGLGILIISQVIEGIGRGTLYIPCGTIAQAMFDKHKVAKVTAVYFTMGGIGQLVGDAILGAIYKEVYPQYIHKYAPDIPQKDLNLIINKIKKATKFPIGSPVRNEINRAFDETMKHMLYGTFACAAMMFLAVLCYPSVDFKEQGSVSVDEGEDIEPDDYRIEVRSQSDTELSESPSEKLEDPHFGSCKGQEEKLKK</sequence>
<dbReference type="SUPFAM" id="SSF103473">
    <property type="entry name" value="MFS general substrate transporter"/>
    <property type="match status" value="1"/>
</dbReference>
<feature type="transmembrane region" description="Helical" evidence="7">
    <location>
        <begin position="373"/>
        <end position="393"/>
    </location>
</feature>
<dbReference type="OrthoDB" id="4078873at2759"/>
<feature type="transmembrane region" description="Helical" evidence="7">
    <location>
        <begin position="51"/>
        <end position="69"/>
    </location>
</feature>
<dbReference type="InterPro" id="IPR011701">
    <property type="entry name" value="MFS"/>
</dbReference>
<feature type="compositionally biased region" description="Basic and acidic residues" evidence="6">
    <location>
        <begin position="597"/>
        <end position="618"/>
    </location>
</feature>
<feature type="region of interest" description="Disordered" evidence="6">
    <location>
        <begin position="568"/>
        <end position="618"/>
    </location>
</feature>
<dbReference type="GO" id="GO:0015343">
    <property type="term" value="F:siderophore-iron transmembrane transporter activity"/>
    <property type="evidence" value="ECO:0007669"/>
    <property type="project" value="TreeGrafter"/>
</dbReference>
<gene>
    <name evidence="8" type="ORF">B0I71DRAFT_168559</name>
</gene>
<dbReference type="Pfam" id="PF07690">
    <property type="entry name" value="MFS_1"/>
    <property type="match status" value="1"/>
</dbReference>
<dbReference type="VEuPathDB" id="FungiDB:YALI0_C16225g"/>
<feature type="compositionally biased region" description="Basic and acidic residues" evidence="6">
    <location>
        <begin position="579"/>
        <end position="589"/>
    </location>
</feature>
<evidence type="ECO:0000313" key="9">
    <source>
        <dbReference type="Proteomes" id="UP000256601"/>
    </source>
</evidence>